<sequence length="147" mass="16462">MHKGLTSTRRTLEWHTKDQCYKLIGYPPDFKSKRKVINGPDSAAYMMMNDENNEKNDGYRGMSGGSTLNYGFNTNGAYKGKHVSSQAGQNSEMDEYANHLQGCTFTKSQYSQILEMLKQTQSSGNIYEGVIQANASGSLHWLGEGDW</sequence>
<comment type="caution">
    <text evidence="1">The sequence shown here is derived from an EMBL/GenBank/DDBJ whole genome shotgun (WGS) entry which is preliminary data.</text>
</comment>
<evidence type="ECO:0000313" key="2">
    <source>
        <dbReference type="Proteomes" id="UP001627284"/>
    </source>
</evidence>
<evidence type="ECO:0000313" key="1">
    <source>
        <dbReference type="EMBL" id="KAL3376253.1"/>
    </source>
</evidence>
<keyword evidence="2" id="KW-1185">Reference proteome</keyword>
<accession>A0ABD2V601</accession>
<proteinExistence type="predicted"/>
<gene>
    <name evidence="1" type="ORF">AABB24_002943</name>
</gene>
<dbReference type="Proteomes" id="UP001627284">
    <property type="component" value="Unassembled WGS sequence"/>
</dbReference>
<reference evidence="1 2" key="1">
    <citation type="submission" date="2024-05" db="EMBL/GenBank/DDBJ databases">
        <title>De novo assembly of an allotetraploid wild potato.</title>
        <authorList>
            <person name="Hosaka A.J."/>
        </authorList>
    </citation>
    <scope>NUCLEOTIDE SEQUENCE [LARGE SCALE GENOMIC DNA]</scope>
    <source>
        <tissue evidence="1">Young leaves</tissue>
    </source>
</reference>
<organism evidence="1 2">
    <name type="scientific">Solanum stoloniferum</name>
    <dbReference type="NCBI Taxonomy" id="62892"/>
    <lineage>
        <taxon>Eukaryota</taxon>
        <taxon>Viridiplantae</taxon>
        <taxon>Streptophyta</taxon>
        <taxon>Embryophyta</taxon>
        <taxon>Tracheophyta</taxon>
        <taxon>Spermatophyta</taxon>
        <taxon>Magnoliopsida</taxon>
        <taxon>eudicotyledons</taxon>
        <taxon>Gunneridae</taxon>
        <taxon>Pentapetalae</taxon>
        <taxon>asterids</taxon>
        <taxon>lamiids</taxon>
        <taxon>Solanales</taxon>
        <taxon>Solanaceae</taxon>
        <taxon>Solanoideae</taxon>
        <taxon>Solaneae</taxon>
        <taxon>Solanum</taxon>
    </lineage>
</organism>
<protein>
    <submittedName>
        <fullName evidence="1">Uncharacterized protein</fullName>
    </submittedName>
</protein>
<name>A0ABD2V601_9SOLN</name>
<dbReference type="EMBL" id="JBJKTR010000002">
    <property type="protein sequence ID" value="KAL3376253.1"/>
    <property type="molecule type" value="Genomic_DNA"/>
</dbReference>
<dbReference type="AlphaFoldDB" id="A0ABD2V601"/>